<dbReference type="Proteomes" id="UP000730161">
    <property type="component" value="Unassembled WGS sequence"/>
</dbReference>
<dbReference type="SUPFAM" id="SSF53850">
    <property type="entry name" value="Periplasmic binding protein-like II"/>
    <property type="match status" value="1"/>
</dbReference>
<dbReference type="PROSITE" id="PS51257">
    <property type="entry name" value="PROKAR_LIPOPROTEIN"/>
    <property type="match status" value="1"/>
</dbReference>
<dbReference type="GO" id="GO:0042301">
    <property type="term" value="F:phosphate ion binding"/>
    <property type="evidence" value="ECO:0007669"/>
    <property type="project" value="InterPro"/>
</dbReference>
<evidence type="ECO:0000256" key="3">
    <source>
        <dbReference type="SAM" id="Phobius"/>
    </source>
</evidence>
<keyword evidence="3" id="KW-1133">Transmembrane helix</keyword>
<dbReference type="Pfam" id="PF12849">
    <property type="entry name" value="PBP_like_2"/>
    <property type="match status" value="1"/>
</dbReference>
<evidence type="ECO:0000313" key="6">
    <source>
        <dbReference type="Proteomes" id="UP000730161"/>
    </source>
</evidence>
<dbReference type="InterPro" id="IPR024370">
    <property type="entry name" value="PBP_domain"/>
</dbReference>
<evidence type="ECO:0000256" key="1">
    <source>
        <dbReference type="ARBA" id="ARBA00022448"/>
    </source>
</evidence>
<keyword evidence="1" id="KW-0813">Transport</keyword>
<feature type="domain" description="PBP" evidence="4">
    <location>
        <begin position="38"/>
        <end position="273"/>
    </location>
</feature>
<evidence type="ECO:0000256" key="2">
    <source>
        <dbReference type="ARBA" id="ARBA00022729"/>
    </source>
</evidence>
<dbReference type="PANTHER" id="PTHR30570:SF1">
    <property type="entry name" value="PHOSPHATE-BINDING PROTEIN PSTS"/>
    <property type="match status" value="1"/>
</dbReference>
<keyword evidence="2" id="KW-0732">Signal</keyword>
<dbReference type="InterPro" id="IPR011862">
    <property type="entry name" value="Phos-bd"/>
</dbReference>
<dbReference type="Gene3D" id="3.40.190.10">
    <property type="entry name" value="Periplasmic binding protein-like II"/>
    <property type="match status" value="2"/>
</dbReference>
<dbReference type="AlphaFoldDB" id="A0A8J7W883"/>
<dbReference type="NCBIfam" id="TIGR02136">
    <property type="entry name" value="ptsS_2"/>
    <property type="match status" value="1"/>
</dbReference>
<dbReference type="OrthoDB" id="53390at2157"/>
<dbReference type="RefSeq" id="WP_211529801.1">
    <property type="nucleotide sequence ID" value="NZ_JWHL01000001.1"/>
</dbReference>
<dbReference type="InterPro" id="IPR050811">
    <property type="entry name" value="Phosphate_ABC_transporter"/>
</dbReference>
<gene>
    <name evidence="5" type="ORF">RJ53_01335</name>
</gene>
<accession>A0A8J7W883</accession>
<dbReference type="CDD" id="cd13653">
    <property type="entry name" value="PBP2_phosphate_like_1"/>
    <property type="match status" value="1"/>
</dbReference>
<protein>
    <submittedName>
        <fullName evidence="5">Phosphate-binding protein</fullName>
    </submittedName>
</protein>
<keyword evidence="3" id="KW-0812">Transmembrane</keyword>
<sequence length="288" mass="30702">MTGSVNKPGFPLTYCVGAAVLLLAITLFVSGCVGNDSPEERRTISVTGSTTVLPVGQAAADAYMDTHLYDEILVSGGGSGAGIKAVGEGTADIGMASRDIKAEEKQKYPNLVEHVIAVDGIALIVHPSNPVTTMTMDEIKAIYKGDITNWKDLGGEDRPIVPVGRDSASGTREFFYEAVMHKEEFVRTQQELNSNGAVKQTVAQTPDAIGYVGLGYLDNTVAAVTIDLNGDSVVPNIENIKNKSYPIARGLNMYTQGQPSGLVKEYLDFLMSVEGQRIVAEQGFVPVQ</sequence>
<keyword evidence="6" id="KW-1185">Reference proteome</keyword>
<evidence type="ECO:0000313" key="5">
    <source>
        <dbReference type="EMBL" id="MBR1368207.1"/>
    </source>
</evidence>
<feature type="transmembrane region" description="Helical" evidence="3">
    <location>
        <begin position="12"/>
        <end position="31"/>
    </location>
</feature>
<dbReference type="EMBL" id="JWHL01000001">
    <property type="protein sequence ID" value="MBR1368207.1"/>
    <property type="molecule type" value="Genomic_DNA"/>
</dbReference>
<keyword evidence="3" id="KW-0472">Membrane</keyword>
<proteinExistence type="predicted"/>
<reference evidence="5" key="1">
    <citation type="submission" date="2014-12" db="EMBL/GenBank/DDBJ databases">
        <authorList>
            <person name="Huang H.-H."/>
            <person name="Chen S.-C."/>
            <person name="Lai M.-C."/>
        </authorList>
    </citation>
    <scope>NUCLEOTIDE SEQUENCE</scope>
    <source>
        <strain evidence="5">K1F9705b</strain>
    </source>
</reference>
<evidence type="ECO:0000259" key="4">
    <source>
        <dbReference type="Pfam" id="PF12849"/>
    </source>
</evidence>
<comment type="caution">
    <text evidence="5">The sequence shown here is derived from an EMBL/GenBank/DDBJ whole genome shotgun (WGS) entry which is preliminary data.</text>
</comment>
<dbReference type="PANTHER" id="PTHR30570">
    <property type="entry name" value="PERIPLASMIC PHOSPHATE BINDING COMPONENT OF PHOSPHATE ABC TRANSPORTER"/>
    <property type="match status" value="1"/>
</dbReference>
<organism evidence="5 6">
    <name type="scientific">Methanocalculus chunghsingensis</name>
    <dbReference type="NCBI Taxonomy" id="156457"/>
    <lineage>
        <taxon>Archaea</taxon>
        <taxon>Methanobacteriati</taxon>
        <taxon>Methanobacteriota</taxon>
        <taxon>Stenosarchaea group</taxon>
        <taxon>Methanomicrobia</taxon>
        <taxon>Methanomicrobiales</taxon>
        <taxon>Methanocalculaceae</taxon>
        <taxon>Methanocalculus</taxon>
    </lineage>
</organism>
<name>A0A8J7W883_9EURY</name>